<dbReference type="NCBIfam" id="NF007228">
    <property type="entry name" value="PRK09646.1"/>
    <property type="match status" value="1"/>
</dbReference>
<evidence type="ECO:0000259" key="6">
    <source>
        <dbReference type="Pfam" id="PF04542"/>
    </source>
</evidence>
<dbReference type="EMBL" id="VLNY01000005">
    <property type="protein sequence ID" value="KAA0022740.1"/>
    <property type="molecule type" value="Genomic_DNA"/>
</dbReference>
<proteinExistence type="inferred from homology"/>
<evidence type="ECO:0000256" key="4">
    <source>
        <dbReference type="ARBA" id="ARBA00023125"/>
    </source>
</evidence>
<feature type="domain" description="RNA polymerase sigma factor 70 region 4 type 2" evidence="7">
    <location>
        <begin position="169"/>
        <end position="221"/>
    </location>
</feature>
<sequence>MGATVFLDDADWTVLTAPGTPRSGPRHSRADASCPADISRVVSTRDAEAAGLADLLTRSATGDQNAFAELYDQTSSRVYGMVLRVLRDPGFAEETTQEVYLQVWKTAPTFDPNKGSALSWLMTLAHRRAVDRVRSEQSNSDREVVYETRNHVGEFDQVTEEVWRRFEQQAVLDCLDSLTDTQRESVALAYYGGRTYREVATHLGAAVPTVKSRIRDGLSRLRGCLGVA</sequence>
<evidence type="ECO:0000313" key="8">
    <source>
        <dbReference type="EMBL" id="KAA0022740.1"/>
    </source>
</evidence>
<evidence type="ECO:0000256" key="3">
    <source>
        <dbReference type="ARBA" id="ARBA00023082"/>
    </source>
</evidence>
<feature type="domain" description="RNA polymerase sigma-70 region 2" evidence="6">
    <location>
        <begin position="70"/>
        <end position="137"/>
    </location>
</feature>
<dbReference type="Proteomes" id="UP000322244">
    <property type="component" value="Unassembled WGS sequence"/>
</dbReference>
<comment type="similarity">
    <text evidence="1">Belongs to the sigma-70 factor family. ECF subfamily.</text>
</comment>
<evidence type="ECO:0000256" key="5">
    <source>
        <dbReference type="ARBA" id="ARBA00023163"/>
    </source>
</evidence>
<dbReference type="AlphaFoldDB" id="A0A5A7S9B8"/>
<reference evidence="8 9" key="1">
    <citation type="submission" date="2019-07" db="EMBL/GenBank/DDBJ databases">
        <title>Rhodococcus cavernicolus sp. nov., isolated from a cave.</title>
        <authorList>
            <person name="Lee S.D."/>
        </authorList>
    </citation>
    <scope>NUCLEOTIDE SEQUENCE [LARGE SCALE GENOMIC DNA]</scope>
    <source>
        <strain evidence="8 9">C1-24</strain>
    </source>
</reference>
<keyword evidence="2" id="KW-0805">Transcription regulation</keyword>
<evidence type="ECO:0000256" key="2">
    <source>
        <dbReference type="ARBA" id="ARBA00023015"/>
    </source>
</evidence>
<dbReference type="InterPro" id="IPR013249">
    <property type="entry name" value="RNA_pol_sigma70_r4_t2"/>
</dbReference>
<dbReference type="InterPro" id="IPR039425">
    <property type="entry name" value="RNA_pol_sigma-70-like"/>
</dbReference>
<dbReference type="GO" id="GO:0006352">
    <property type="term" value="P:DNA-templated transcription initiation"/>
    <property type="evidence" value="ECO:0007669"/>
    <property type="project" value="InterPro"/>
</dbReference>
<keyword evidence="9" id="KW-1185">Reference proteome</keyword>
<dbReference type="Gene3D" id="1.10.10.10">
    <property type="entry name" value="Winged helix-like DNA-binding domain superfamily/Winged helix DNA-binding domain"/>
    <property type="match status" value="1"/>
</dbReference>
<keyword evidence="3" id="KW-0731">Sigma factor</keyword>
<dbReference type="OrthoDB" id="9784272at2"/>
<dbReference type="InterPro" id="IPR036388">
    <property type="entry name" value="WH-like_DNA-bd_sf"/>
</dbReference>
<dbReference type="InterPro" id="IPR013325">
    <property type="entry name" value="RNA_pol_sigma_r2"/>
</dbReference>
<dbReference type="Gene3D" id="1.10.1740.10">
    <property type="match status" value="1"/>
</dbReference>
<dbReference type="PANTHER" id="PTHR43133:SF66">
    <property type="entry name" value="ECF RNA POLYMERASE SIGMA FACTOR SIGK"/>
    <property type="match status" value="1"/>
</dbReference>
<dbReference type="GO" id="GO:0016987">
    <property type="term" value="F:sigma factor activity"/>
    <property type="evidence" value="ECO:0007669"/>
    <property type="project" value="UniProtKB-KW"/>
</dbReference>
<organism evidence="8 9">
    <name type="scientific">Antrihabitans cavernicola</name>
    <dbReference type="NCBI Taxonomy" id="2495913"/>
    <lineage>
        <taxon>Bacteria</taxon>
        <taxon>Bacillati</taxon>
        <taxon>Actinomycetota</taxon>
        <taxon>Actinomycetes</taxon>
        <taxon>Mycobacteriales</taxon>
        <taxon>Nocardiaceae</taxon>
        <taxon>Antrihabitans</taxon>
    </lineage>
</organism>
<dbReference type="InterPro" id="IPR007627">
    <property type="entry name" value="RNA_pol_sigma70_r2"/>
</dbReference>
<evidence type="ECO:0000313" key="9">
    <source>
        <dbReference type="Proteomes" id="UP000322244"/>
    </source>
</evidence>
<dbReference type="RefSeq" id="WP_149430794.1">
    <property type="nucleotide sequence ID" value="NZ_VLNY01000005.1"/>
</dbReference>
<keyword evidence="5" id="KW-0804">Transcription</keyword>
<gene>
    <name evidence="8" type="ORF">FOY51_13775</name>
</gene>
<dbReference type="Pfam" id="PF08281">
    <property type="entry name" value="Sigma70_r4_2"/>
    <property type="match status" value="1"/>
</dbReference>
<evidence type="ECO:0000259" key="7">
    <source>
        <dbReference type="Pfam" id="PF08281"/>
    </source>
</evidence>
<keyword evidence="4" id="KW-0238">DNA-binding</keyword>
<evidence type="ECO:0000256" key="1">
    <source>
        <dbReference type="ARBA" id="ARBA00010641"/>
    </source>
</evidence>
<name>A0A5A7S9B8_9NOCA</name>
<dbReference type="InterPro" id="IPR013324">
    <property type="entry name" value="RNA_pol_sigma_r3/r4-like"/>
</dbReference>
<dbReference type="PANTHER" id="PTHR43133">
    <property type="entry name" value="RNA POLYMERASE ECF-TYPE SIGMA FACTO"/>
    <property type="match status" value="1"/>
</dbReference>
<accession>A0A5A7S9B8</accession>
<dbReference type="CDD" id="cd06171">
    <property type="entry name" value="Sigma70_r4"/>
    <property type="match status" value="1"/>
</dbReference>
<dbReference type="Pfam" id="PF04542">
    <property type="entry name" value="Sigma70_r2"/>
    <property type="match status" value="1"/>
</dbReference>
<comment type="caution">
    <text evidence="8">The sequence shown here is derived from an EMBL/GenBank/DDBJ whole genome shotgun (WGS) entry which is preliminary data.</text>
</comment>
<dbReference type="InterPro" id="IPR014284">
    <property type="entry name" value="RNA_pol_sigma-70_dom"/>
</dbReference>
<protein>
    <submittedName>
        <fullName evidence="8">Sigma-70 family RNA polymerase sigma factor</fullName>
    </submittedName>
</protein>
<dbReference type="GO" id="GO:0003677">
    <property type="term" value="F:DNA binding"/>
    <property type="evidence" value="ECO:0007669"/>
    <property type="project" value="UniProtKB-KW"/>
</dbReference>
<dbReference type="NCBIfam" id="TIGR02937">
    <property type="entry name" value="sigma70-ECF"/>
    <property type="match status" value="1"/>
</dbReference>
<dbReference type="SUPFAM" id="SSF88659">
    <property type="entry name" value="Sigma3 and sigma4 domains of RNA polymerase sigma factors"/>
    <property type="match status" value="1"/>
</dbReference>
<dbReference type="SUPFAM" id="SSF88946">
    <property type="entry name" value="Sigma2 domain of RNA polymerase sigma factors"/>
    <property type="match status" value="1"/>
</dbReference>